<organism evidence="4 5">
    <name type="scientific">Gluconacetobacter liquefaciens</name>
    <name type="common">Acetobacter liquefaciens</name>
    <dbReference type="NCBI Taxonomy" id="89584"/>
    <lineage>
        <taxon>Bacteria</taxon>
        <taxon>Pseudomonadati</taxon>
        <taxon>Pseudomonadota</taxon>
        <taxon>Alphaproteobacteria</taxon>
        <taxon>Acetobacterales</taxon>
        <taxon>Acetobacteraceae</taxon>
        <taxon>Gluconacetobacter</taxon>
    </lineage>
</organism>
<evidence type="ECO:0000256" key="2">
    <source>
        <dbReference type="HAMAP-Rule" id="MF_00791"/>
    </source>
</evidence>
<reference evidence="4 5" key="1">
    <citation type="submission" date="2018-07" db="EMBL/GenBank/DDBJ databases">
        <title>Genomic Encyclopedia of Type Strains, Phase IV (KMG-IV): sequencing the most valuable type-strain genomes for metagenomic binning, comparative biology and taxonomic classification.</title>
        <authorList>
            <person name="Goeker M."/>
        </authorList>
    </citation>
    <scope>NUCLEOTIDE SEQUENCE [LARGE SCALE GENOMIC DNA]</scope>
    <source>
        <strain evidence="4 5">DSM 5603</strain>
    </source>
</reference>
<evidence type="ECO:0000259" key="3">
    <source>
        <dbReference type="PROSITE" id="PS51087"/>
    </source>
</evidence>
<feature type="domain" description="ApaG" evidence="3">
    <location>
        <begin position="29"/>
        <end position="154"/>
    </location>
</feature>
<dbReference type="InterPro" id="IPR036767">
    <property type="entry name" value="ApaG_sf"/>
</dbReference>
<comment type="caution">
    <text evidence="4">The sequence shown here is derived from an EMBL/GenBank/DDBJ whole genome shotgun (WGS) entry which is preliminary data.</text>
</comment>
<dbReference type="GO" id="GO:0070987">
    <property type="term" value="P:error-free translesion synthesis"/>
    <property type="evidence" value="ECO:0007669"/>
    <property type="project" value="TreeGrafter"/>
</dbReference>
<evidence type="ECO:0000256" key="1">
    <source>
        <dbReference type="ARBA" id="ARBA00017693"/>
    </source>
</evidence>
<sequence length="157" mass="17649">MAIDRPPPGMPSDPDAALAEAMEGAPCYEATTNAIRVVVQTFWLDDQSTPEEHRFAWAYRIRIENLGSETVQLLRRTWEIMDGTGRMEHVHGDGVVGEQPVLEPGQVFEYTSGTGLQTPTGFMRGRYHMIDARSHQPFDVQVPPFSLDCPYHPTIIH</sequence>
<dbReference type="InterPro" id="IPR007474">
    <property type="entry name" value="ApaG_domain"/>
</dbReference>
<dbReference type="Pfam" id="PF04379">
    <property type="entry name" value="DUF525"/>
    <property type="match status" value="1"/>
</dbReference>
<name>A0A370G7E3_GLULI</name>
<gene>
    <name evidence="2" type="primary">apaG</name>
    <name evidence="4" type="ORF">C7453_102516</name>
</gene>
<dbReference type="Proteomes" id="UP000254958">
    <property type="component" value="Unassembled WGS sequence"/>
</dbReference>
<protein>
    <recommendedName>
        <fullName evidence="1 2">Protein ApaG</fullName>
    </recommendedName>
</protein>
<dbReference type="AlphaFoldDB" id="A0A370G7E3"/>
<dbReference type="Gene3D" id="2.60.40.1470">
    <property type="entry name" value="ApaG domain"/>
    <property type="match status" value="1"/>
</dbReference>
<dbReference type="PROSITE" id="PS51087">
    <property type="entry name" value="APAG"/>
    <property type="match status" value="1"/>
</dbReference>
<keyword evidence="5" id="KW-1185">Reference proteome</keyword>
<dbReference type="InterPro" id="IPR023065">
    <property type="entry name" value="Uncharacterised_ApaG"/>
</dbReference>
<evidence type="ECO:0000313" key="5">
    <source>
        <dbReference type="Proteomes" id="UP000254958"/>
    </source>
</evidence>
<evidence type="ECO:0000313" key="4">
    <source>
        <dbReference type="EMBL" id="RDI39722.1"/>
    </source>
</evidence>
<dbReference type="EMBL" id="QQAW01000002">
    <property type="protein sequence ID" value="RDI39722.1"/>
    <property type="molecule type" value="Genomic_DNA"/>
</dbReference>
<dbReference type="HAMAP" id="MF_00791">
    <property type="entry name" value="ApaG"/>
    <property type="match status" value="1"/>
</dbReference>
<dbReference type="SUPFAM" id="SSF110069">
    <property type="entry name" value="ApaG-like"/>
    <property type="match status" value="1"/>
</dbReference>
<dbReference type="NCBIfam" id="NF003967">
    <property type="entry name" value="PRK05461.1"/>
    <property type="match status" value="1"/>
</dbReference>
<accession>A0A370G7E3</accession>
<dbReference type="PANTHER" id="PTHR14289:SF16">
    <property type="entry name" value="POLYMERASE DELTA-INTERACTING PROTEIN 2"/>
    <property type="match status" value="1"/>
</dbReference>
<proteinExistence type="inferred from homology"/>
<dbReference type="PANTHER" id="PTHR14289">
    <property type="entry name" value="F-BOX ONLY PROTEIN 3"/>
    <property type="match status" value="1"/>
</dbReference>